<accession>A0A9D4CCH0</accession>
<reference evidence="2" key="2">
    <citation type="submission" date="2020-11" db="EMBL/GenBank/DDBJ databases">
        <authorList>
            <person name="McCartney M.A."/>
            <person name="Auch B."/>
            <person name="Kono T."/>
            <person name="Mallez S."/>
            <person name="Becker A."/>
            <person name="Gohl D.M."/>
            <person name="Silverstein K.A.T."/>
            <person name="Koren S."/>
            <person name="Bechman K.B."/>
            <person name="Herman A."/>
            <person name="Abrahante J.E."/>
            <person name="Garbe J."/>
        </authorList>
    </citation>
    <scope>NUCLEOTIDE SEQUENCE</scope>
    <source>
        <strain evidence="2">Duluth1</strain>
        <tissue evidence="2">Whole animal</tissue>
    </source>
</reference>
<gene>
    <name evidence="2" type="ORF">DPMN_064586</name>
</gene>
<feature type="region of interest" description="Disordered" evidence="1">
    <location>
        <begin position="1"/>
        <end position="52"/>
    </location>
</feature>
<feature type="compositionally biased region" description="Low complexity" evidence="1">
    <location>
        <begin position="19"/>
        <end position="43"/>
    </location>
</feature>
<name>A0A9D4CCH0_DREPO</name>
<keyword evidence="3" id="KW-1185">Reference proteome</keyword>
<reference evidence="2" key="1">
    <citation type="journal article" date="2019" name="bioRxiv">
        <title>The Genome of the Zebra Mussel, Dreissena polymorpha: A Resource for Invasive Species Research.</title>
        <authorList>
            <person name="McCartney M.A."/>
            <person name="Auch B."/>
            <person name="Kono T."/>
            <person name="Mallez S."/>
            <person name="Zhang Y."/>
            <person name="Obille A."/>
            <person name="Becker A."/>
            <person name="Abrahante J.E."/>
            <person name="Garbe J."/>
            <person name="Badalamenti J.P."/>
            <person name="Herman A."/>
            <person name="Mangelson H."/>
            <person name="Liachko I."/>
            <person name="Sullivan S."/>
            <person name="Sone E.D."/>
            <person name="Koren S."/>
            <person name="Silverstein K.A.T."/>
            <person name="Beckman K.B."/>
            <person name="Gohl D.M."/>
        </authorList>
    </citation>
    <scope>NUCLEOTIDE SEQUENCE</scope>
    <source>
        <strain evidence="2">Duluth1</strain>
        <tissue evidence="2">Whole animal</tissue>
    </source>
</reference>
<organism evidence="2 3">
    <name type="scientific">Dreissena polymorpha</name>
    <name type="common">Zebra mussel</name>
    <name type="synonym">Mytilus polymorpha</name>
    <dbReference type="NCBI Taxonomy" id="45954"/>
    <lineage>
        <taxon>Eukaryota</taxon>
        <taxon>Metazoa</taxon>
        <taxon>Spiralia</taxon>
        <taxon>Lophotrochozoa</taxon>
        <taxon>Mollusca</taxon>
        <taxon>Bivalvia</taxon>
        <taxon>Autobranchia</taxon>
        <taxon>Heteroconchia</taxon>
        <taxon>Euheterodonta</taxon>
        <taxon>Imparidentia</taxon>
        <taxon>Neoheterodontei</taxon>
        <taxon>Myida</taxon>
        <taxon>Dreissenoidea</taxon>
        <taxon>Dreissenidae</taxon>
        <taxon>Dreissena</taxon>
    </lineage>
</organism>
<comment type="caution">
    <text evidence="2">The sequence shown here is derived from an EMBL/GenBank/DDBJ whole genome shotgun (WGS) entry which is preliminary data.</text>
</comment>
<feature type="compositionally biased region" description="Polar residues" evidence="1">
    <location>
        <begin position="1"/>
        <end position="11"/>
    </location>
</feature>
<evidence type="ECO:0000256" key="1">
    <source>
        <dbReference type="SAM" id="MobiDB-lite"/>
    </source>
</evidence>
<evidence type="ECO:0000313" key="2">
    <source>
        <dbReference type="EMBL" id="KAH3721643.1"/>
    </source>
</evidence>
<proteinExistence type="predicted"/>
<sequence length="118" mass="12723">MSPPVSASGTLTAYPPGYTGKTATQSQSGGSGGSPTLSPPVGTYDNPTAYPPGYTSKTPIPCTSQWSSWINKDKTDTGDGDREVGYHGNGIVIIKCRVYLYTNKLFIKNYLCFRRLTF</sequence>
<evidence type="ECO:0000313" key="3">
    <source>
        <dbReference type="Proteomes" id="UP000828390"/>
    </source>
</evidence>
<protein>
    <submittedName>
        <fullName evidence="2">Uncharacterized protein</fullName>
    </submittedName>
</protein>
<dbReference type="Proteomes" id="UP000828390">
    <property type="component" value="Unassembled WGS sequence"/>
</dbReference>
<dbReference type="AlphaFoldDB" id="A0A9D4CCH0"/>
<dbReference type="EMBL" id="JAIWYP010000013">
    <property type="protein sequence ID" value="KAH3721643.1"/>
    <property type="molecule type" value="Genomic_DNA"/>
</dbReference>